<dbReference type="GO" id="GO:0043200">
    <property type="term" value="P:response to amino acid"/>
    <property type="evidence" value="ECO:0007669"/>
    <property type="project" value="TreeGrafter"/>
</dbReference>
<dbReference type="PANTHER" id="PTHR30154:SF17">
    <property type="entry name" value="DNA-BINDING TRANSCRIPTIONAL ACTIVATOR DECR"/>
    <property type="match status" value="1"/>
</dbReference>
<dbReference type="EMBL" id="CP024996">
    <property type="protein sequence ID" value="AYR24561.1"/>
    <property type="molecule type" value="Genomic_DNA"/>
</dbReference>
<dbReference type="InterPro" id="IPR036388">
    <property type="entry name" value="WH-like_DNA-bd_sf"/>
</dbReference>
<dbReference type="Gene3D" id="3.30.70.920">
    <property type="match status" value="1"/>
</dbReference>
<keyword evidence="2" id="KW-0238">DNA-binding</keyword>
<dbReference type="PROSITE" id="PS50956">
    <property type="entry name" value="HTH_ASNC_2"/>
    <property type="match status" value="1"/>
</dbReference>
<keyword evidence="1" id="KW-0805">Transcription regulation</keyword>
<keyword evidence="3" id="KW-0804">Transcription</keyword>
<dbReference type="InterPro" id="IPR019887">
    <property type="entry name" value="Tscrpt_reg_AsnC/Lrp_C"/>
</dbReference>
<dbReference type="Proteomes" id="UP000269199">
    <property type="component" value="Chromosome"/>
</dbReference>
<dbReference type="SUPFAM" id="SSF54909">
    <property type="entry name" value="Dimeric alpha+beta barrel"/>
    <property type="match status" value="1"/>
</dbReference>
<evidence type="ECO:0000256" key="2">
    <source>
        <dbReference type="ARBA" id="ARBA00023125"/>
    </source>
</evidence>
<dbReference type="Gene3D" id="1.10.10.10">
    <property type="entry name" value="Winged helix-like DNA-binding domain superfamily/Winged helix DNA-binding domain"/>
    <property type="match status" value="1"/>
</dbReference>
<dbReference type="PRINTS" id="PR00033">
    <property type="entry name" value="HTHASNC"/>
</dbReference>
<dbReference type="GO" id="GO:0005829">
    <property type="term" value="C:cytosol"/>
    <property type="evidence" value="ECO:0007669"/>
    <property type="project" value="TreeGrafter"/>
</dbReference>
<evidence type="ECO:0000313" key="5">
    <source>
        <dbReference type="EMBL" id="AYR24561.1"/>
    </source>
</evidence>
<evidence type="ECO:0000313" key="6">
    <source>
        <dbReference type="Proteomes" id="UP000269199"/>
    </source>
</evidence>
<evidence type="ECO:0000259" key="4">
    <source>
        <dbReference type="PROSITE" id="PS50956"/>
    </source>
</evidence>
<dbReference type="Pfam" id="PF13404">
    <property type="entry name" value="HTH_AsnC-type"/>
    <property type="match status" value="1"/>
</dbReference>
<evidence type="ECO:0000256" key="3">
    <source>
        <dbReference type="ARBA" id="ARBA00023163"/>
    </source>
</evidence>
<dbReference type="InterPro" id="IPR000485">
    <property type="entry name" value="AsnC-type_HTH_dom"/>
</dbReference>
<dbReference type="InterPro" id="IPR011991">
    <property type="entry name" value="ArsR-like_HTH"/>
</dbReference>
<gene>
    <name evidence="5" type="ORF">RC54_12325</name>
</gene>
<dbReference type="PROSITE" id="PS00519">
    <property type="entry name" value="HTH_ASNC_1"/>
    <property type="match status" value="1"/>
</dbReference>
<dbReference type="GO" id="GO:0043565">
    <property type="term" value="F:sequence-specific DNA binding"/>
    <property type="evidence" value="ECO:0007669"/>
    <property type="project" value="InterPro"/>
</dbReference>
<dbReference type="InterPro" id="IPR019888">
    <property type="entry name" value="Tscrpt_reg_AsnC-like"/>
</dbReference>
<dbReference type="Pfam" id="PF01037">
    <property type="entry name" value="AsnC_trans_reg"/>
    <property type="match status" value="1"/>
</dbReference>
<dbReference type="InterPro" id="IPR019885">
    <property type="entry name" value="Tscrpt_reg_HTH_AsnC-type_CS"/>
</dbReference>
<dbReference type="CDD" id="cd00090">
    <property type="entry name" value="HTH_ARSR"/>
    <property type="match status" value="1"/>
</dbReference>
<name>A0AAD0XFT8_9BURK</name>
<proteinExistence type="predicted"/>
<dbReference type="SUPFAM" id="SSF46785">
    <property type="entry name" value="Winged helix' DNA-binding domain"/>
    <property type="match status" value="1"/>
</dbReference>
<accession>A0AAD0XFT8</accession>
<dbReference type="InterPro" id="IPR036390">
    <property type="entry name" value="WH_DNA-bd_sf"/>
</dbReference>
<evidence type="ECO:0000256" key="1">
    <source>
        <dbReference type="ARBA" id="ARBA00023015"/>
    </source>
</evidence>
<feature type="domain" description="HTH asnC-type" evidence="4">
    <location>
        <begin position="2"/>
        <end position="63"/>
    </location>
</feature>
<dbReference type="PANTHER" id="PTHR30154">
    <property type="entry name" value="LEUCINE-RESPONSIVE REGULATORY PROTEIN"/>
    <property type="match status" value="1"/>
</dbReference>
<organism evidence="5 6">
    <name type="scientific">Herbaspirillum rubrisubalbicans</name>
    <dbReference type="NCBI Taxonomy" id="80842"/>
    <lineage>
        <taxon>Bacteria</taxon>
        <taxon>Pseudomonadati</taxon>
        <taxon>Pseudomonadota</taxon>
        <taxon>Betaproteobacteria</taxon>
        <taxon>Burkholderiales</taxon>
        <taxon>Oxalobacteraceae</taxon>
        <taxon>Herbaspirillum</taxon>
    </lineage>
</organism>
<sequence>MIDRTDRRILEILQEDSTRAVAEIAECVNLSTTPCWRRIQKLEAEGVIKRRVVLLDAEKLNVSVTVLVEIKTRQHSASWLKKFRDVVTCIPEVVEVYRMSGHIDYMLKVMVPNIGAYDSVYKRLISAVELDDVSSSFSMETLKSTTALPLMYAD</sequence>
<dbReference type="AlphaFoldDB" id="A0AAD0XFT8"/>
<dbReference type="InterPro" id="IPR011008">
    <property type="entry name" value="Dimeric_a/b-barrel"/>
</dbReference>
<reference evidence="5 6" key="1">
    <citation type="submission" date="2017-11" db="EMBL/GenBank/DDBJ databases">
        <title>Complete genome sequence of Herbaspirillum rubrisubalbicans DSM 11543.</title>
        <authorList>
            <person name="Chen M."/>
            <person name="An Q."/>
        </authorList>
    </citation>
    <scope>NUCLEOTIDE SEQUENCE [LARGE SCALE GENOMIC DNA]</scope>
    <source>
        <strain evidence="5 6">DSM 11543</strain>
    </source>
</reference>
<dbReference type="GO" id="GO:0006355">
    <property type="term" value="P:regulation of DNA-templated transcription"/>
    <property type="evidence" value="ECO:0007669"/>
    <property type="project" value="UniProtKB-ARBA"/>
</dbReference>
<protein>
    <submittedName>
        <fullName evidence="5">Lrp/AsnC family transcriptional regulator</fullName>
    </submittedName>
</protein>
<dbReference type="SMART" id="SM00344">
    <property type="entry name" value="HTH_ASNC"/>
    <property type="match status" value="1"/>
</dbReference>